<dbReference type="CDD" id="cd07207">
    <property type="entry name" value="Pat_ExoU_VipD_like"/>
    <property type="match status" value="1"/>
</dbReference>
<sequence>MYVDGVFSGGGMKVIAIVGAVLEAEQKGCVFVRTAGTSAGAIVAALLSAGYQGRELVAILEELNTEALLDVETKLADGGLFKWFQLYIKMGFYKGDSLEKWLEEKLAAKGIRTFEDLPADTLRVIVSDVSIGRMLVLPDELHHYGLDGQKFSVAKAVRMSCSLPFYFQPVPLYNAAGKKSLIVDGGVLSNFPIWLFKSKGQKAKRPVLGFRLTGERPIYAKRKVTNGLQLFRALFATMQNAHDNRYISEHHVKDIIFLPVTKVDTTDFQLSTKEKEQLLLLGREKAKAFFRTWGY</sequence>
<feature type="active site" description="Nucleophile" evidence="2">
    <location>
        <position position="38"/>
    </location>
</feature>
<accession>A0A4R6U9K8</accession>
<evidence type="ECO:0000256" key="2">
    <source>
        <dbReference type="PROSITE-ProRule" id="PRU01161"/>
    </source>
</evidence>
<proteinExistence type="predicted"/>
<dbReference type="PROSITE" id="PS51635">
    <property type="entry name" value="PNPLA"/>
    <property type="match status" value="1"/>
</dbReference>
<dbReference type="PANTHER" id="PTHR46394:SF1">
    <property type="entry name" value="PNPLA DOMAIN-CONTAINING PROTEIN"/>
    <property type="match status" value="1"/>
</dbReference>
<feature type="short sequence motif" description="DGA/G" evidence="2">
    <location>
        <begin position="184"/>
        <end position="186"/>
    </location>
</feature>
<dbReference type="GO" id="GO:0016787">
    <property type="term" value="F:hydrolase activity"/>
    <property type="evidence" value="ECO:0007669"/>
    <property type="project" value="UniProtKB-UniRule"/>
</dbReference>
<dbReference type="RefSeq" id="WP_133579520.1">
    <property type="nucleotide sequence ID" value="NZ_SNYJ01000003.1"/>
</dbReference>
<dbReference type="GO" id="GO:0016042">
    <property type="term" value="P:lipid catabolic process"/>
    <property type="evidence" value="ECO:0007669"/>
    <property type="project" value="UniProtKB-UniRule"/>
</dbReference>
<keyword evidence="2" id="KW-0442">Lipid degradation</keyword>
<keyword evidence="2" id="KW-0378">Hydrolase</keyword>
<evidence type="ECO:0000259" key="3">
    <source>
        <dbReference type="PROSITE" id="PS51635"/>
    </source>
</evidence>
<keyword evidence="1 2" id="KW-0443">Lipid metabolism</keyword>
<dbReference type="InterPro" id="IPR002641">
    <property type="entry name" value="PNPLA_dom"/>
</dbReference>
<dbReference type="InterPro" id="IPR016035">
    <property type="entry name" value="Acyl_Trfase/lysoPLipase"/>
</dbReference>
<evidence type="ECO:0000313" key="5">
    <source>
        <dbReference type="Proteomes" id="UP000295632"/>
    </source>
</evidence>
<dbReference type="Pfam" id="PF01734">
    <property type="entry name" value="Patatin"/>
    <property type="match status" value="1"/>
</dbReference>
<dbReference type="Gene3D" id="3.40.1090.10">
    <property type="entry name" value="Cytosolic phospholipase A2 catalytic domain"/>
    <property type="match status" value="2"/>
</dbReference>
<feature type="short sequence motif" description="GXSXG" evidence="2">
    <location>
        <begin position="36"/>
        <end position="40"/>
    </location>
</feature>
<dbReference type="PANTHER" id="PTHR46394">
    <property type="entry name" value="ANNEXIN"/>
    <property type="match status" value="1"/>
</dbReference>
<protein>
    <submittedName>
        <fullName evidence="4">NTE family protein</fullName>
    </submittedName>
</protein>
<organism evidence="4 5">
    <name type="scientific">Aureibacillus halotolerans</name>
    <dbReference type="NCBI Taxonomy" id="1508390"/>
    <lineage>
        <taxon>Bacteria</taxon>
        <taxon>Bacillati</taxon>
        <taxon>Bacillota</taxon>
        <taxon>Bacilli</taxon>
        <taxon>Bacillales</taxon>
        <taxon>Bacillaceae</taxon>
        <taxon>Aureibacillus</taxon>
    </lineage>
</organism>
<reference evidence="4 5" key="1">
    <citation type="submission" date="2019-03" db="EMBL/GenBank/DDBJ databases">
        <title>Genomic Encyclopedia of Type Strains, Phase IV (KMG-IV): sequencing the most valuable type-strain genomes for metagenomic binning, comparative biology and taxonomic classification.</title>
        <authorList>
            <person name="Goeker M."/>
        </authorList>
    </citation>
    <scope>NUCLEOTIDE SEQUENCE [LARGE SCALE GENOMIC DNA]</scope>
    <source>
        <strain evidence="4 5">DSM 28697</strain>
    </source>
</reference>
<feature type="domain" description="PNPLA" evidence="3">
    <location>
        <begin position="5"/>
        <end position="197"/>
    </location>
</feature>
<comment type="caution">
    <text evidence="4">The sequence shown here is derived from an EMBL/GenBank/DDBJ whole genome shotgun (WGS) entry which is preliminary data.</text>
</comment>
<dbReference type="EMBL" id="SNYJ01000003">
    <property type="protein sequence ID" value="TDQ41663.1"/>
    <property type="molecule type" value="Genomic_DNA"/>
</dbReference>
<dbReference type="Proteomes" id="UP000295632">
    <property type="component" value="Unassembled WGS sequence"/>
</dbReference>
<feature type="active site" description="Proton acceptor" evidence="2">
    <location>
        <position position="184"/>
    </location>
</feature>
<comment type="caution">
    <text evidence="2">Lacks conserved residue(s) required for the propagation of feature annotation.</text>
</comment>
<keyword evidence="5" id="KW-1185">Reference proteome</keyword>
<evidence type="ECO:0000313" key="4">
    <source>
        <dbReference type="EMBL" id="TDQ41663.1"/>
    </source>
</evidence>
<evidence type="ECO:0000256" key="1">
    <source>
        <dbReference type="ARBA" id="ARBA00023098"/>
    </source>
</evidence>
<gene>
    <name evidence="4" type="ORF">EV213_103242</name>
</gene>
<name>A0A4R6U9K8_9BACI</name>
<dbReference type="SUPFAM" id="SSF52151">
    <property type="entry name" value="FabD/lysophospholipase-like"/>
    <property type="match status" value="1"/>
</dbReference>
<dbReference type="AlphaFoldDB" id="A0A4R6U9K8"/>
<dbReference type="InterPro" id="IPR052580">
    <property type="entry name" value="Lipid_Hydrolase"/>
</dbReference>
<dbReference type="OrthoDB" id="9770965at2"/>